<name>A0A371PN40_9BACL</name>
<feature type="transmembrane region" description="Helical" evidence="7">
    <location>
        <begin position="9"/>
        <end position="28"/>
    </location>
</feature>
<dbReference type="AlphaFoldDB" id="A0A371PN40"/>
<evidence type="ECO:0000256" key="7">
    <source>
        <dbReference type="SAM" id="Phobius"/>
    </source>
</evidence>
<feature type="transmembrane region" description="Helical" evidence="7">
    <location>
        <begin position="280"/>
        <end position="297"/>
    </location>
</feature>
<protein>
    <submittedName>
        <fullName evidence="9">DMT family transporter</fullName>
    </submittedName>
</protein>
<dbReference type="EMBL" id="QUBQ01000001">
    <property type="protein sequence ID" value="REK77581.1"/>
    <property type="molecule type" value="Genomic_DNA"/>
</dbReference>
<feature type="transmembrane region" description="Helical" evidence="7">
    <location>
        <begin position="70"/>
        <end position="90"/>
    </location>
</feature>
<keyword evidence="6 7" id="KW-0472">Membrane</keyword>
<feature type="transmembrane region" description="Helical" evidence="7">
    <location>
        <begin position="40"/>
        <end position="58"/>
    </location>
</feature>
<organism evidence="9 10">
    <name type="scientific">Paenibacillus paeoniae</name>
    <dbReference type="NCBI Taxonomy" id="2292705"/>
    <lineage>
        <taxon>Bacteria</taxon>
        <taxon>Bacillati</taxon>
        <taxon>Bacillota</taxon>
        <taxon>Bacilli</taxon>
        <taxon>Bacillales</taxon>
        <taxon>Paenibacillaceae</taxon>
        <taxon>Paenibacillus</taxon>
    </lineage>
</organism>
<keyword evidence="3" id="KW-1003">Cell membrane</keyword>
<comment type="caution">
    <text evidence="9">The sequence shown here is derived from an EMBL/GenBank/DDBJ whole genome shotgun (WGS) entry which is preliminary data.</text>
</comment>
<evidence type="ECO:0000313" key="9">
    <source>
        <dbReference type="EMBL" id="REK77581.1"/>
    </source>
</evidence>
<reference evidence="9 10" key="1">
    <citation type="submission" date="2018-08" db="EMBL/GenBank/DDBJ databases">
        <title>Paenibacillus sp. M4BSY-1, whole genome shotgun sequence.</title>
        <authorList>
            <person name="Tuo L."/>
        </authorList>
    </citation>
    <scope>NUCLEOTIDE SEQUENCE [LARGE SCALE GENOMIC DNA]</scope>
    <source>
        <strain evidence="9 10">M4BSY-1</strain>
    </source>
</reference>
<dbReference type="InterPro" id="IPR000620">
    <property type="entry name" value="EamA_dom"/>
</dbReference>
<feature type="domain" description="EamA" evidence="8">
    <location>
        <begin position="10"/>
        <end position="142"/>
    </location>
</feature>
<dbReference type="PANTHER" id="PTHR32322">
    <property type="entry name" value="INNER MEMBRANE TRANSPORTER"/>
    <property type="match status" value="1"/>
</dbReference>
<dbReference type="Pfam" id="PF00892">
    <property type="entry name" value="EamA"/>
    <property type="match status" value="2"/>
</dbReference>
<evidence type="ECO:0000313" key="10">
    <source>
        <dbReference type="Proteomes" id="UP000261905"/>
    </source>
</evidence>
<evidence type="ECO:0000256" key="5">
    <source>
        <dbReference type="ARBA" id="ARBA00022989"/>
    </source>
</evidence>
<dbReference type="OrthoDB" id="1682095at2"/>
<evidence type="ECO:0000256" key="2">
    <source>
        <dbReference type="ARBA" id="ARBA00007362"/>
    </source>
</evidence>
<comment type="subcellular location">
    <subcellularLocation>
        <location evidence="1">Cell membrane</location>
        <topology evidence="1">Multi-pass membrane protein</topology>
    </subcellularLocation>
</comment>
<dbReference type="GO" id="GO:0005886">
    <property type="term" value="C:plasma membrane"/>
    <property type="evidence" value="ECO:0007669"/>
    <property type="project" value="UniProtKB-SubCell"/>
</dbReference>
<keyword evidence="10" id="KW-1185">Reference proteome</keyword>
<evidence type="ECO:0000259" key="8">
    <source>
        <dbReference type="Pfam" id="PF00892"/>
    </source>
</evidence>
<evidence type="ECO:0000256" key="6">
    <source>
        <dbReference type="ARBA" id="ARBA00023136"/>
    </source>
</evidence>
<dbReference type="Gene3D" id="1.10.3730.20">
    <property type="match status" value="1"/>
</dbReference>
<sequence length="317" mass="34363">MNQLHGMKLAYAAITLNAVIVGFSFLFTKMALQQATPLDTLVYRFAISFAVMTIPVLFGQVKLNFRGKRLLAALPLAALYPLGFFTLQTFGLQHATSSEGGILYAFTPVLTMIIASLFLRERTTAFQKLSIFLSAFGVVFIFAMKGSGIDWSNMTGILLLFLSCLTSAGYSVLARSLLKTFKPAEVTYLMLGIGFMIFLIASVTNHTASGTLHTIFEPLLSGTFIISVLYLGIFSSLLTALTANYALSKLEASKVGVFSNLSTIVSIVAGAAFLKEEITIYALIGSIMIIAGVMGTNRMGRRSKTINYEAKKKNVKA</sequence>
<feature type="transmembrane region" description="Helical" evidence="7">
    <location>
        <begin position="102"/>
        <end position="119"/>
    </location>
</feature>
<evidence type="ECO:0000256" key="3">
    <source>
        <dbReference type="ARBA" id="ARBA00022475"/>
    </source>
</evidence>
<feature type="transmembrane region" description="Helical" evidence="7">
    <location>
        <begin position="224"/>
        <end position="243"/>
    </location>
</feature>
<dbReference type="PANTHER" id="PTHR32322:SF18">
    <property type="entry name" value="S-ADENOSYLMETHIONINE_S-ADENOSYLHOMOCYSTEINE TRANSPORTER"/>
    <property type="match status" value="1"/>
</dbReference>
<feature type="transmembrane region" description="Helical" evidence="7">
    <location>
        <begin position="131"/>
        <end position="149"/>
    </location>
</feature>
<comment type="similarity">
    <text evidence="2">Belongs to the EamA transporter family.</text>
</comment>
<proteinExistence type="inferred from homology"/>
<feature type="transmembrane region" description="Helical" evidence="7">
    <location>
        <begin position="155"/>
        <end position="174"/>
    </location>
</feature>
<feature type="transmembrane region" description="Helical" evidence="7">
    <location>
        <begin position="255"/>
        <end position="274"/>
    </location>
</feature>
<dbReference type="InterPro" id="IPR037185">
    <property type="entry name" value="EmrE-like"/>
</dbReference>
<dbReference type="RefSeq" id="WP_116045282.1">
    <property type="nucleotide sequence ID" value="NZ_QUBQ01000001.1"/>
</dbReference>
<evidence type="ECO:0000256" key="4">
    <source>
        <dbReference type="ARBA" id="ARBA00022692"/>
    </source>
</evidence>
<evidence type="ECO:0000256" key="1">
    <source>
        <dbReference type="ARBA" id="ARBA00004651"/>
    </source>
</evidence>
<dbReference type="SUPFAM" id="SSF103481">
    <property type="entry name" value="Multidrug resistance efflux transporter EmrE"/>
    <property type="match status" value="2"/>
</dbReference>
<feature type="transmembrane region" description="Helical" evidence="7">
    <location>
        <begin position="186"/>
        <end position="204"/>
    </location>
</feature>
<accession>A0A371PN40</accession>
<dbReference type="InterPro" id="IPR050638">
    <property type="entry name" value="AA-Vitamin_Transporters"/>
</dbReference>
<keyword evidence="4 7" id="KW-0812">Transmembrane</keyword>
<keyword evidence="5 7" id="KW-1133">Transmembrane helix</keyword>
<feature type="domain" description="EamA" evidence="8">
    <location>
        <begin position="155"/>
        <end position="297"/>
    </location>
</feature>
<gene>
    <name evidence="9" type="ORF">DX130_11475</name>
</gene>
<dbReference type="Proteomes" id="UP000261905">
    <property type="component" value="Unassembled WGS sequence"/>
</dbReference>